<dbReference type="GO" id="GO:0015871">
    <property type="term" value="P:choline transport"/>
    <property type="evidence" value="ECO:0007669"/>
    <property type="project" value="InterPro"/>
</dbReference>
<dbReference type="Gene3D" id="3.40.190.100">
    <property type="entry name" value="Glycine betaine-binding periplasmic protein, domain 2"/>
    <property type="match status" value="1"/>
</dbReference>
<evidence type="ECO:0000256" key="1">
    <source>
        <dbReference type="SAM" id="SignalP"/>
    </source>
</evidence>
<dbReference type="NCBIfam" id="TIGR03414">
    <property type="entry name" value="ABC_choline_bnd"/>
    <property type="match status" value="1"/>
</dbReference>
<dbReference type="Pfam" id="PF04069">
    <property type="entry name" value="OpuAC"/>
    <property type="match status" value="1"/>
</dbReference>
<dbReference type="GO" id="GO:0042597">
    <property type="term" value="C:periplasmic space"/>
    <property type="evidence" value="ECO:0007669"/>
    <property type="project" value="InterPro"/>
</dbReference>
<dbReference type="InterPro" id="IPR017783">
    <property type="entry name" value="ABC_choline_sub-bd"/>
</dbReference>
<dbReference type="GO" id="GO:0033265">
    <property type="term" value="F:choline binding"/>
    <property type="evidence" value="ECO:0007669"/>
    <property type="project" value="InterPro"/>
</dbReference>
<organism evidence="3 4">
    <name type="scientific">Pseudoduganella lurida</name>
    <dbReference type="NCBI Taxonomy" id="1036180"/>
    <lineage>
        <taxon>Bacteria</taxon>
        <taxon>Pseudomonadati</taxon>
        <taxon>Pseudomonadota</taxon>
        <taxon>Betaproteobacteria</taxon>
        <taxon>Burkholderiales</taxon>
        <taxon>Oxalobacteraceae</taxon>
        <taxon>Telluria group</taxon>
        <taxon>Pseudoduganella</taxon>
    </lineage>
</organism>
<keyword evidence="1" id="KW-0732">Signal</keyword>
<comment type="caution">
    <text evidence="3">The sequence shown here is derived from an EMBL/GenBank/DDBJ whole genome shotgun (WGS) entry which is preliminary data.</text>
</comment>
<dbReference type="RefSeq" id="WP_145652698.1">
    <property type="nucleotide sequence ID" value="NZ_VLLB01000012.1"/>
</dbReference>
<dbReference type="GO" id="GO:0043190">
    <property type="term" value="C:ATP-binding cassette (ABC) transporter complex"/>
    <property type="evidence" value="ECO:0007669"/>
    <property type="project" value="InterPro"/>
</dbReference>
<feature type="domain" description="ABC-type glycine betaine transport system substrate-binding" evidence="2">
    <location>
        <begin position="27"/>
        <end position="273"/>
    </location>
</feature>
<dbReference type="InterPro" id="IPR007210">
    <property type="entry name" value="ABC_Gly_betaine_transp_sub-bd"/>
</dbReference>
<evidence type="ECO:0000313" key="3">
    <source>
        <dbReference type="EMBL" id="TWI61169.1"/>
    </source>
</evidence>
<dbReference type="EMBL" id="VLLB01000012">
    <property type="protein sequence ID" value="TWI61169.1"/>
    <property type="molecule type" value="Genomic_DNA"/>
</dbReference>
<dbReference type="CDD" id="cd13640">
    <property type="entry name" value="PBP2_ChoX"/>
    <property type="match status" value="1"/>
</dbReference>
<gene>
    <name evidence="3" type="ORF">IP91_04756</name>
</gene>
<proteinExistence type="predicted"/>
<keyword evidence="4" id="KW-1185">Reference proteome</keyword>
<dbReference type="Gene3D" id="3.40.190.10">
    <property type="entry name" value="Periplasmic binding protein-like II"/>
    <property type="match status" value="1"/>
</dbReference>
<protein>
    <submittedName>
        <fullName evidence="3">Glycine betaine/proline transport system substrate-binding protein</fullName>
    </submittedName>
</protein>
<dbReference type="GO" id="GO:0022857">
    <property type="term" value="F:transmembrane transporter activity"/>
    <property type="evidence" value="ECO:0007669"/>
    <property type="project" value="InterPro"/>
</dbReference>
<feature type="signal peptide" evidence="1">
    <location>
        <begin position="1"/>
        <end position="18"/>
    </location>
</feature>
<accession>A0A562QWJ2</accession>
<sequence length="312" mass="33907">MKRLLAMLALAACSVTHAADAPACRVVRMADPGWTDIAGTNALAGIVLEALGYEQRILPLSVPITYAGLQKGQVDVFLGNWMPAQRALVEPLFQSGAVEQVHANLPAAKFTLAVPDYVAQAGVRTFADLATFADRFDRRIYGIEAGSPANQTVKKMLAAQSYGLEHWILVESSEQGMLSQVKRVTRNRRWIVFLAWEPHQMNNAFRITYLDGDKDYFGPNFGSASVNTVTRRGYRSACPNAGRLAAQLTFSPALEHAIIADVVGRRQPVRAAALRQLQAHPELLDTWLEGVTTLAGTNAKAAVLARLGANNL</sequence>
<dbReference type="Proteomes" id="UP000318431">
    <property type="component" value="Unassembled WGS sequence"/>
</dbReference>
<reference evidence="3 4" key="1">
    <citation type="journal article" date="2015" name="Stand. Genomic Sci.">
        <title>Genomic Encyclopedia of Bacterial and Archaeal Type Strains, Phase III: the genomes of soil and plant-associated and newly described type strains.</title>
        <authorList>
            <person name="Whitman W.B."/>
            <person name="Woyke T."/>
            <person name="Klenk H.P."/>
            <person name="Zhou Y."/>
            <person name="Lilburn T.G."/>
            <person name="Beck B.J."/>
            <person name="De Vos P."/>
            <person name="Vandamme P."/>
            <person name="Eisen J.A."/>
            <person name="Garrity G."/>
            <person name="Hugenholtz P."/>
            <person name="Kyrpides N.C."/>
        </authorList>
    </citation>
    <scope>NUCLEOTIDE SEQUENCE [LARGE SCALE GENOMIC DNA]</scope>
    <source>
        <strain evidence="3 4">CGMCC 1.10822</strain>
    </source>
</reference>
<dbReference type="AlphaFoldDB" id="A0A562QWJ2"/>
<name>A0A562QWJ2_9BURK</name>
<dbReference type="SUPFAM" id="SSF53850">
    <property type="entry name" value="Periplasmic binding protein-like II"/>
    <property type="match status" value="1"/>
</dbReference>
<feature type="chain" id="PRO_5022215741" evidence="1">
    <location>
        <begin position="19"/>
        <end position="312"/>
    </location>
</feature>
<evidence type="ECO:0000259" key="2">
    <source>
        <dbReference type="Pfam" id="PF04069"/>
    </source>
</evidence>
<dbReference type="OrthoDB" id="9787902at2"/>
<evidence type="ECO:0000313" key="4">
    <source>
        <dbReference type="Proteomes" id="UP000318431"/>
    </source>
</evidence>